<proteinExistence type="predicted"/>
<accession>A0ABT0WET4</accession>
<dbReference type="CDD" id="cd05379">
    <property type="entry name" value="CAP_bacterial"/>
    <property type="match status" value="1"/>
</dbReference>
<dbReference type="Pfam" id="PF00188">
    <property type="entry name" value="CAP"/>
    <property type="match status" value="1"/>
</dbReference>
<evidence type="ECO:0000256" key="1">
    <source>
        <dbReference type="SAM" id="MobiDB-lite"/>
    </source>
</evidence>
<dbReference type="InterPro" id="IPR014258">
    <property type="entry name" value="CAP_domain_YkwD-like"/>
</dbReference>
<feature type="domain" description="SCP" evidence="3">
    <location>
        <begin position="130"/>
        <end position="243"/>
    </location>
</feature>
<dbReference type="NCBIfam" id="TIGR02909">
    <property type="entry name" value="spore_YkwD"/>
    <property type="match status" value="1"/>
</dbReference>
<keyword evidence="2" id="KW-0732">Signal</keyword>
<evidence type="ECO:0000313" key="5">
    <source>
        <dbReference type="Proteomes" id="UP001523262"/>
    </source>
</evidence>
<feature type="compositionally biased region" description="Low complexity" evidence="1">
    <location>
        <begin position="98"/>
        <end position="117"/>
    </location>
</feature>
<dbReference type="PANTHER" id="PTHR31157:SF1">
    <property type="entry name" value="SCP DOMAIN-CONTAINING PROTEIN"/>
    <property type="match status" value="1"/>
</dbReference>
<feature type="chain" id="PRO_5045445995" evidence="2">
    <location>
        <begin position="19"/>
        <end position="246"/>
    </location>
</feature>
<evidence type="ECO:0000256" key="2">
    <source>
        <dbReference type="SAM" id="SignalP"/>
    </source>
</evidence>
<organism evidence="4 5">
    <name type="scientific">Neobacillus pocheonensis</name>
    <dbReference type="NCBI Taxonomy" id="363869"/>
    <lineage>
        <taxon>Bacteria</taxon>
        <taxon>Bacillati</taxon>
        <taxon>Bacillota</taxon>
        <taxon>Bacilli</taxon>
        <taxon>Bacillales</taxon>
        <taxon>Bacillaceae</taxon>
        <taxon>Neobacillus</taxon>
    </lineage>
</organism>
<comment type="caution">
    <text evidence="4">The sequence shown here is derived from an EMBL/GenBank/DDBJ whole genome shotgun (WGS) entry which is preliminary data.</text>
</comment>
<dbReference type="InterPro" id="IPR014044">
    <property type="entry name" value="CAP_dom"/>
</dbReference>
<dbReference type="SUPFAM" id="SSF55797">
    <property type="entry name" value="PR-1-like"/>
    <property type="match status" value="1"/>
</dbReference>
<dbReference type="EMBL" id="JAMQCR010000001">
    <property type="protein sequence ID" value="MCM2534070.1"/>
    <property type="molecule type" value="Genomic_DNA"/>
</dbReference>
<feature type="signal peptide" evidence="2">
    <location>
        <begin position="1"/>
        <end position="18"/>
    </location>
</feature>
<sequence>MFLSKAILTLAASSALFGANPAQNNAHATNPNPTMQERVYADQGSNVNEINRMIENYLSKMGMDKNITQIPVSQNTVKQQVQKITNQPVKTQQPSHAVTPKTVQQQPVKVSQPQTTQAASTLSANEQKVLDLTNQERAKNGLQALKVDVTLSKMAHEKSRDMSVNGYFSHTSPTYGLPFDMMKKFGITYSYAGENIAMGQKTPEEVVNAWMNSEGHRKNILDPNYKFIGVGYVSQGNYWTQDFIGK</sequence>
<dbReference type="PANTHER" id="PTHR31157">
    <property type="entry name" value="SCP DOMAIN-CONTAINING PROTEIN"/>
    <property type="match status" value="1"/>
</dbReference>
<keyword evidence="5" id="KW-1185">Reference proteome</keyword>
<reference evidence="4 5" key="1">
    <citation type="submission" date="2022-06" db="EMBL/GenBank/DDBJ databases">
        <authorList>
            <person name="Jeon C.O."/>
        </authorList>
    </citation>
    <scope>NUCLEOTIDE SEQUENCE [LARGE SCALE GENOMIC DNA]</scope>
    <source>
        <strain evidence="4 5">KCTC 13943</strain>
    </source>
</reference>
<name>A0ABT0WET4_9BACI</name>
<dbReference type="InterPro" id="IPR035940">
    <property type="entry name" value="CAP_sf"/>
</dbReference>
<protein>
    <submittedName>
        <fullName evidence="4">CAP domain-containing protein</fullName>
    </submittedName>
</protein>
<gene>
    <name evidence="4" type="ORF">NDK43_19000</name>
</gene>
<feature type="compositionally biased region" description="Polar residues" evidence="1">
    <location>
        <begin position="86"/>
        <end position="96"/>
    </location>
</feature>
<evidence type="ECO:0000259" key="3">
    <source>
        <dbReference type="Pfam" id="PF00188"/>
    </source>
</evidence>
<evidence type="ECO:0000313" key="4">
    <source>
        <dbReference type="EMBL" id="MCM2534070.1"/>
    </source>
</evidence>
<feature type="region of interest" description="Disordered" evidence="1">
    <location>
        <begin position="86"/>
        <end position="122"/>
    </location>
</feature>
<dbReference type="Gene3D" id="3.40.33.10">
    <property type="entry name" value="CAP"/>
    <property type="match status" value="1"/>
</dbReference>
<dbReference type="Proteomes" id="UP001523262">
    <property type="component" value="Unassembled WGS sequence"/>
</dbReference>